<dbReference type="EMBL" id="JBBUTG010000006">
    <property type="protein sequence ID" value="MEK8031677.1"/>
    <property type="molecule type" value="Genomic_DNA"/>
</dbReference>
<sequence length="149" mass="15976">MTTLDRRHRWAIAGFVIVMAGGWAAPGQAADKTVYRCGQTYQQVPCGPATAASASAINTQDTRTADQRADAKAAVTADKRRAQSLAAERRERNKALQPQQAPMGLGARVADEPSHHAASSPTSGHSKKRKKKKEPEPERYVPPPKPPAG</sequence>
<reference evidence="2 3" key="1">
    <citation type="submission" date="2024-04" db="EMBL/GenBank/DDBJ databases">
        <title>Novel species of the genus Ideonella isolated from streams.</title>
        <authorList>
            <person name="Lu H."/>
        </authorList>
    </citation>
    <scope>NUCLEOTIDE SEQUENCE [LARGE SCALE GENOMIC DNA]</scope>
    <source>
        <strain evidence="2 3">DXS29W</strain>
    </source>
</reference>
<evidence type="ECO:0000313" key="2">
    <source>
        <dbReference type="EMBL" id="MEK8031677.1"/>
    </source>
</evidence>
<keyword evidence="3" id="KW-1185">Reference proteome</keyword>
<dbReference type="Proteomes" id="UP001371218">
    <property type="component" value="Unassembled WGS sequence"/>
</dbReference>
<feature type="compositionally biased region" description="Basic and acidic residues" evidence="1">
    <location>
        <begin position="63"/>
        <end position="94"/>
    </location>
</feature>
<proteinExistence type="predicted"/>
<evidence type="ECO:0000256" key="1">
    <source>
        <dbReference type="SAM" id="MobiDB-lite"/>
    </source>
</evidence>
<gene>
    <name evidence="2" type="ORF">AACH06_12685</name>
</gene>
<organism evidence="2 3">
    <name type="scientific">Ideonella lacteola</name>
    <dbReference type="NCBI Taxonomy" id="2984193"/>
    <lineage>
        <taxon>Bacteria</taxon>
        <taxon>Pseudomonadati</taxon>
        <taxon>Pseudomonadota</taxon>
        <taxon>Betaproteobacteria</taxon>
        <taxon>Burkholderiales</taxon>
        <taxon>Sphaerotilaceae</taxon>
        <taxon>Ideonella</taxon>
    </lineage>
</organism>
<comment type="caution">
    <text evidence="2">The sequence shown here is derived from an EMBL/GenBank/DDBJ whole genome shotgun (WGS) entry which is preliminary data.</text>
</comment>
<accession>A0ABU9BP03</accession>
<evidence type="ECO:0000313" key="3">
    <source>
        <dbReference type="Proteomes" id="UP001371218"/>
    </source>
</evidence>
<feature type="compositionally biased region" description="Pro residues" evidence="1">
    <location>
        <begin position="140"/>
        <end position="149"/>
    </location>
</feature>
<dbReference type="RefSeq" id="WP_341426064.1">
    <property type="nucleotide sequence ID" value="NZ_JBBUTG010000006.1"/>
</dbReference>
<name>A0ABU9BP03_9BURK</name>
<evidence type="ECO:0008006" key="4">
    <source>
        <dbReference type="Google" id="ProtNLM"/>
    </source>
</evidence>
<feature type="region of interest" description="Disordered" evidence="1">
    <location>
        <begin position="57"/>
        <end position="149"/>
    </location>
</feature>
<protein>
    <recommendedName>
        <fullName evidence="4">DUF4124 domain-containing protein</fullName>
    </recommendedName>
</protein>